<dbReference type="OrthoDB" id="446173at2759"/>
<evidence type="ECO:0000313" key="2">
    <source>
        <dbReference type="Proteomes" id="UP000691718"/>
    </source>
</evidence>
<dbReference type="AlphaFoldDB" id="A0A8S3W1C5"/>
<dbReference type="EMBL" id="CAJQZP010000058">
    <property type="protein sequence ID" value="CAG4935160.1"/>
    <property type="molecule type" value="Genomic_DNA"/>
</dbReference>
<accession>A0A8S3W1C5</accession>
<proteinExistence type="predicted"/>
<gene>
    <name evidence="1" type="ORF">PAPOLLO_LOCUS925</name>
</gene>
<name>A0A8S3W1C5_PARAO</name>
<sequence>MSSKAFSYFASDANFVNPYTNDDRVDLSQVWVDIPSILVALGGDVDVNVRGALGAGSLKVRLAREDDDGRALLATMPLALDAESRMTLLCGYFSRGRIYYLEIIADKENFLSEDHDTNNTDIYIYNM</sequence>
<keyword evidence="2" id="KW-1185">Reference proteome</keyword>
<comment type="caution">
    <text evidence="1">The sequence shown here is derived from an EMBL/GenBank/DDBJ whole genome shotgun (WGS) entry which is preliminary data.</text>
</comment>
<organism evidence="1 2">
    <name type="scientific">Parnassius apollo</name>
    <name type="common">Apollo butterfly</name>
    <name type="synonym">Papilio apollo</name>
    <dbReference type="NCBI Taxonomy" id="110799"/>
    <lineage>
        <taxon>Eukaryota</taxon>
        <taxon>Metazoa</taxon>
        <taxon>Ecdysozoa</taxon>
        <taxon>Arthropoda</taxon>
        <taxon>Hexapoda</taxon>
        <taxon>Insecta</taxon>
        <taxon>Pterygota</taxon>
        <taxon>Neoptera</taxon>
        <taxon>Endopterygota</taxon>
        <taxon>Lepidoptera</taxon>
        <taxon>Glossata</taxon>
        <taxon>Ditrysia</taxon>
        <taxon>Papilionoidea</taxon>
        <taxon>Papilionidae</taxon>
        <taxon>Parnassiinae</taxon>
        <taxon>Parnassini</taxon>
        <taxon>Parnassius</taxon>
        <taxon>Parnassius</taxon>
    </lineage>
</organism>
<evidence type="ECO:0000313" key="1">
    <source>
        <dbReference type="EMBL" id="CAG4935160.1"/>
    </source>
</evidence>
<reference evidence="1" key="1">
    <citation type="submission" date="2021-04" db="EMBL/GenBank/DDBJ databases">
        <authorList>
            <person name="Tunstrom K."/>
        </authorList>
    </citation>
    <scope>NUCLEOTIDE SEQUENCE</scope>
</reference>
<protein>
    <submittedName>
        <fullName evidence="1">(apollo) hypothetical protein</fullName>
    </submittedName>
</protein>
<dbReference type="Proteomes" id="UP000691718">
    <property type="component" value="Unassembled WGS sequence"/>
</dbReference>